<comment type="caution">
    <text evidence="1">The sequence shown here is derived from an EMBL/GenBank/DDBJ whole genome shotgun (WGS) entry which is preliminary data.</text>
</comment>
<evidence type="ECO:0000313" key="2">
    <source>
        <dbReference type="Proteomes" id="UP000554482"/>
    </source>
</evidence>
<sequence>MASRTVIGMGGKLFRRRLSLADRLQKNKQFPPWRFTFPAMTRKLIEATHPEKYNEEAFYALGGCSLVVKNHMKDIKEI</sequence>
<evidence type="ECO:0000313" key="1">
    <source>
        <dbReference type="EMBL" id="KAF5197229.1"/>
    </source>
</evidence>
<gene>
    <name evidence="1" type="ORF">FRX31_013184</name>
</gene>
<name>A0A7J6WIN2_THATH</name>
<accession>A0A7J6WIN2</accession>
<dbReference type="EMBL" id="JABWDY010014925">
    <property type="protein sequence ID" value="KAF5197229.1"/>
    <property type="molecule type" value="Genomic_DNA"/>
</dbReference>
<dbReference type="AlphaFoldDB" id="A0A7J6WIN2"/>
<dbReference type="Proteomes" id="UP000554482">
    <property type="component" value="Unassembled WGS sequence"/>
</dbReference>
<keyword evidence="2" id="KW-1185">Reference proteome</keyword>
<proteinExistence type="predicted"/>
<organism evidence="1 2">
    <name type="scientific">Thalictrum thalictroides</name>
    <name type="common">Rue-anemone</name>
    <name type="synonym">Anemone thalictroides</name>
    <dbReference type="NCBI Taxonomy" id="46969"/>
    <lineage>
        <taxon>Eukaryota</taxon>
        <taxon>Viridiplantae</taxon>
        <taxon>Streptophyta</taxon>
        <taxon>Embryophyta</taxon>
        <taxon>Tracheophyta</taxon>
        <taxon>Spermatophyta</taxon>
        <taxon>Magnoliopsida</taxon>
        <taxon>Ranunculales</taxon>
        <taxon>Ranunculaceae</taxon>
        <taxon>Thalictroideae</taxon>
        <taxon>Thalictrum</taxon>
    </lineage>
</organism>
<protein>
    <submittedName>
        <fullName evidence="1">Uncharacterized protein</fullName>
    </submittedName>
</protein>
<reference evidence="1 2" key="1">
    <citation type="submission" date="2020-06" db="EMBL/GenBank/DDBJ databases">
        <title>Transcriptomic and genomic resources for Thalictrum thalictroides and T. hernandezii: Facilitating candidate gene discovery in an emerging model plant lineage.</title>
        <authorList>
            <person name="Arias T."/>
            <person name="Riano-Pachon D.M."/>
            <person name="Di Stilio V.S."/>
        </authorList>
    </citation>
    <scope>NUCLEOTIDE SEQUENCE [LARGE SCALE GENOMIC DNA]</scope>
    <source>
        <strain evidence="2">cv. WT478/WT964</strain>
        <tissue evidence="1">Leaves</tissue>
    </source>
</reference>